<evidence type="ECO:0000256" key="1">
    <source>
        <dbReference type="ARBA" id="ARBA00004167"/>
    </source>
</evidence>
<keyword evidence="4 10" id="KW-0732">Signal</keyword>
<evidence type="ECO:0000256" key="4">
    <source>
        <dbReference type="ARBA" id="ARBA00022729"/>
    </source>
</evidence>
<accession>A0A139AF21</accession>
<dbReference type="AlphaFoldDB" id="A0A139AF21"/>
<dbReference type="PANTHER" id="PTHR47986:SF1">
    <property type="entry name" value="OS04G0685900 PROTEIN"/>
    <property type="match status" value="1"/>
</dbReference>
<comment type="subcellular location">
    <subcellularLocation>
        <location evidence="1">Membrane</location>
        <topology evidence="1">Single-pass membrane protein</topology>
    </subcellularLocation>
</comment>
<keyword evidence="12" id="KW-1185">Reference proteome</keyword>
<dbReference type="SUPFAM" id="SSF52058">
    <property type="entry name" value="L domain-like"/>
    <property type="match status" value="1"/>
</dbReference>
<dbReference type="OrthoDB" id="676979at2759"/>
<keyword evidence="3" id="KW-0812">Transmembrane</keyword>
<feature type="chain" id="PRO_5007296152" evidence="10">
    <location>
        <begin position="18"/>
        <end position="267"/>
    </location>
</feature>
<dbReference type="InterPro" id="IPR032675">
    <property type="entry name" value="LRR_dom_sf"/>
</dbReference>
<dbReference type="GO" id="GO:0016020">
    <property type="term" value="C:membrane"/>
    <property type="evidence" value="ECO:0007669"/>
    <property type="project" value="UniProtKB-SubCell"/>
</dbReference>
<evidence type="ECO:0000256" key="5">
    <source>
        <dbReference type="ARBA" id="ARBA00022737"/>
    </source>
</evidence>
<evidence type="ECO:0000256" key="3">
    <source>
        <dbReference type="ARBA" id="ARBA00022692"/>
    </source>
</evidence>
<dbReference type="Gene3D" id="3.80.10.10">
    <property type="entry name" value="Ribonuclease Inhibitor"/>
    <property type="match status" value="1"/>
</dbReference>
<dbReference type="EMBL" id="KQ965762">
    <property type="protein sequence ID" value="KXS15411.1"/>
    <property type="molecule type" value="Genomic_DNA"/>
</dbReference>
<dbReference type="STRING" id="1344416.A0A139AF21"/>
<gene>
    <name evidence="11" type="ORF">M427DRAFT_324757</name>
</gene>
<protein>
    <submittedName>
        <fullName evidence="11">L domain-like protein</fullName>
    </submittedName>
</protein>
<proteinExistence type="predicted"/>
<evidence type="ECO:0000256" key="7">
    <source>
        <dbReference type="ARBA" id="ARBA00023136"/>
    </source>
</evidence>
<evidence type="ECO:0000256" key="8">
    <source>
        <dbReference type="ARBA" id="ARBA00023170"/>
    </source>
</evidence>
<keyword evidence="9" id="KW-0325">Glycoprotein</keyword>
<evidence type="ECO:0000313" key="11">
    <source>
        <dbReference type="EMBL" id="KXS15411.1"/>
    </source>
</evidence>
<keyword evidence="6" id="KW-1133">Transmembrane helix</keyword>
<feature type="signal peptide" evidence="10">
    <location>
        <begin position="1"/>
        <end position="17"/>
    </location>
</feature>
<keyword evidence="2" id="KW-0433">Leucine-rich repeat</keyword>
<keyword evidence="7" id="KW-0472">Membrane</keyword>
<evidence type="ECO:0000256" key="6">
    <source>
        <dbReference type="ARBA" id="ARBA00022989"/>
    </source>
</evidence>
<organism evidence="11 12">
    <name type="scientific">Gonapodya prolifera (strain JEL478)</name>
    <name type="common">Monoblepharis prolifera</name>
    <dbReference type="NCBI Taxonomy" id="1344416"/>
    <lineage>
        <taxon>Eukaryota</taxon>
        <taxon>Fungi</taxon>
        <taxon>Fungi incertae sedis</taxon>
        <taxon>Chytridiomycota</taxon>
        <taxon>Chytridiomycota incertae sedis</taxon>
        <taxon>Monoblepharidomycetes</taxon>
        <taxon>Monoblepharidales</taxon>
        <taxon>Gonapodyaceae</taxon>
        <taxon>Gonapodya</taxon>
    </lineage>
</organism>
<dbReference type="InterPro" id="IPR052422">
    <property type="entry name" value="Auxin_Ser/Thr_Kinase"/>
</dbReference>
<dbReference type="InterPro" id="IPR001611">
    <property type="entry name" value="Leu-rich_rpt"/>
</dbReference>
<name>A0A139AF21_GONPJ</name>
<sequence>MILQIAALLLLATLIYGQTEAIDCGLFETLYRNSNISLPWTAGKCCSLTYNSTQAPSFNCLNGRIVGAFLYQQNLSSPLPSLDGLTDVVFLWLYGNKLSGRIPSLSNLTRLQYLYIGVNAFEGPLPSFAGLPNLQYIDISRNRLNGSIPSLRDQKSLRQLTLNGNQLTGNVPDLSFLPSIDGLDLHSNNLAGNIDGKLPPLVTNAFRESKKSTPRARSVRPLLQLPQFSAALLVDFSCVACFCPCYCTFKRGNVKAIYDWTKQESPI</sequence>
<keyword evidence="5" id="KW-0677">Repeat</keyword>
<dbReference type="PROSITE" id="PS51450">
    <property type="entry name" value="LRR"/>
    <property type="match status" value="1"/>
</dbReference>
<evidence type="ECO:0000313" key="12">
    <source>
        <dbReference type="Proteomes" id="UP000070544"/>
    </source>
</evidence>
<evidence type="ECO:0000256" key="2">
    <source>
        <dbReference type="ARBA" id="ARBA00022614"/>
    </source>
</evidence>
<dbReference type="Pfam" id="PF13855">
    <property type="entry name" value="LRR_8"/>
    <property type="match status" value="1"/>
</dbReference>
<keyword evidence="8" id="KW-0675">Receptor</keyword>
<reference evidence="11 12" key="1">
    <citation type="journal article" date="2015" name="Genome Biol. Evol.">
        <title>Phylogenomic analyses indicate that early fungi evolved digesting cell walls of algal ancestors of land plants.</title>
        <authorList>
            <person name="Chang Y."/>
            <person name="Wang S."/>
            <person name="Sekimoto S."/>
            <person name="Aerts A.L."/>
            <person name="Choi C."/>
            <person name="Clum A."/>
            <person name="LaButti K.M."/>
            <person name="Lindquist E.A."/>
            <person name="Yee Ngan C."/>
            <person name="Ohm R.A."/>
            <person name="Salamov A.A."/>
            <person name="Grigoriev I.V."/>
            <person name="Spatafora J.W."/>
            <person name="Berbee M.L."/>
        </authorList>
    </citation>
    <scope>NUCLEOTIDE SEQUENCE [LARGE SCALE GENOMIC DNA]</scope>
    <source>
        <strain evidence="11 12">JEL478</strain>
    </source>
</reference>
<dbReference type="Proteomes" id="UP000070544">
    <property type="component" value="Unassembled WGS sequence"/>
</dbReference>
<evidence type="ECO:0000256" key="10">
    <source>
        <dbReference type="SAM" id="SignalP"/>
    </source>
</evidence>
<dbReference type="PANTHER" id="PTHR47986">
    <property type="entry name" value="OSJNBA0070M12.3 PROTEIN"/>
    <property type="match status" value="1"/>
</dbReference>
<evidence type="ECO:0000256" key="9">
    <source>
        <dbReference type="ARBA" id="ARBA00023180"/>
    </source>
</evidence>